<keyword evidence="10" id="KW-1185">Reference proteome</keyword>
<keyword evidence="4" id="KW-0418">Kinase</keyword>
<keyword evidence="2" id="KW-0808">Transferase</keyword>
<dbReference type="GO" id="GO:0005524">
    <property type="term" value="F:ATP binding"/>
    <property type="evidence" value="ECO:0007669"/>
    <property type="project" value="UniProtKB-UniRule"/>
</dbReference>
<feature type="domain" description="Protein kinase" evidence="8">
    <location>
        <begin position="33"/>
        <end position="297"/>
    </location>
</feature>
<protein>
    <recommendedName>
        <fullName evidence="8">Protein kinase domain-containing protein</fullName>
    </recommendedName>
</protein>
<dbReference type="EMBL" id="JAAAJB010000646">
    <property type="protein sequence ID" value="KAG0252615.1"/>
    <property type="molecule type" value="Genomic_DNA"/>
</dbReference>
<evidence type="ECO:0000256" key="5">
    <source>
        <dbReference type="ARBA" id="ARBA00022840"/>
    </source>
</evidence>
<evidence type="ECO:0000259" key="8">
    <source>
        <dbReference type="PROSITE" id="PS50011"/>
    </source>
</evidence>
<feature type="region of interest" description="Disordered" evidence="7">
    <location>
        <begin position="434"/>
        <end position="474"/>
    </location>
</feature>
<dbReference type="PROSITE" id="PS00107">
    <property type="entry name" value="PROTEIN_KINASE_ATP"/>
    <property type="match status" value="1"/>
</dbReference>
<evidence type="ECO:0000313" key="9">
    <source>
        <dbReference type="EMBL" id="KAG0252615.1"/>
    </source>
</evidence>
<dbReference type="Gene3D" id="3.30.420.40">
    <property type="match status" value="1"/>
</dbReference>
<dbReference type="InterPro" id="IPR017441">
    <property type="entry name" value="Protein_kinase_ATP_BS"/>
</dbReference>
<dbReference type="PANTHER" id="PTHR44329">
    <property type="entry name" value="SERINE/THREONINE-PROTEIN KINASE TNNI3K-RELATED"/>
    <property type="match status" value="1"/>
</dbReference>
<evidence type="ECO:0000256" key="4">
    <source>
        <dbReference type="ARBA" id="ARBA00022777"/>
    </source>
</evidence>
<dbReference type="Gene3D" id="1.10.510.10">
    <property type="entry name" value="Transferase(Phosphotransferase) domain 1"/>
    <property type="match status" value="1"/>
</dbReference>
<dbReference type="OrthoDB" id="1668230at2759"/>
<organism evidence="9 10">
    <name type="scientific">Actinomortierella ambigua</name>
    <dbReference type="NCBI Taxonomy" id="1343610"/>
    <lineage>
        <taxon>Eukaryota</taxon>
        <taxon>Fungi</taxon>
        <taxon>Fungi incertae sedis</taxon>
        <taxon>Mucoromycota</taxon>
        <taxon>Mortierellomycotina</taxon>
        <taxon>Mortierellomycetes</taxon>
        <taxon>Mortierellales</taxon>
        <taxon>Mortierellaceae</taxon>
        <taxon>Actinomortierella</taxon>
    </lineage>
</organism>
<evidence type="ECO:0000256" key="3">
    <source>
        <dbReference type="ARBA" id="ARBA00022741"/>
    </source>
</evidence>
<dbReference type="PROSITE" id="PS00108">
    <property type="entry name" value="PROTEIN_KINASE_ST"/>
    <property type="match status" value="1"/>
</dbReference>
<keyword evidence="1" id="KW-0723">Serine/threonine-protein kinase</keyword>
<evidence type="ECO:0000256" key="2">
    <source>
        <dbReference type="ARBA" id="ARBA00022679"/>
    </source>
</evidence>
<comment type="caution">
    <text evidence="9">The sequence shown here is derived from an EMBL/GenBank/DDBJ whole genome shotgun (WGS) entry which is preliminary data.</text>
</comment>
<gene>
    <name evidence="9" type="ORF">DFQ27_007947</name>
</gene>
<dbReference type="SUPFAM" id="SSF56112">
    <property type="entry name" value="Protein kinase-like (PK-like)"/>
    <property type="match status" value="1"/>
</dbReference>
<dbReference type="Proteomes" id="UP000807716">
    <property type="component" value="Unassembled WGS sequence"/>
</dbReference>
<dbReference type="PRINTS" id="PR00109">
    <property type="entry name" value="TYRKINASE"/>
</dbReference>
<dbReference type="SMART" id="SM00220">
    <property type="entry name" value="S_TKc"/>
    <property type="match status" value="1"/>
</dbReference>
<dbReference type="CDD" id="cd10170">
    <property type="entry name" value="ASKHA_NBD_HSP70"/>
    <property type="match status" value="1"/>
</dbReference>
<dbReference type="InterPro" id="IPR051681">
    <property type="entry name" value="Ser/Thr_Kinases-Pseudokinases"/>
</dbReference>
<name>A0A9P6PSG3_9FUNG</name>
<evidence type="ECO:0000313" key="10">
    <source>
        <dbReference type="Proteomes" id="UP000807716"/>
    </source>
</evidence>
<dbReference type="PANTHER" id="PTHR44329:SF288">
    <property type="entry name" value="MITOGEN-ACTIVATED PROTEIN KINASE KINASE KINASE 20"/>
    <property type="match status" value="1"/>
</dbReference>
<evidence type="ECO:0000256" key="7">
    <source>
        <dbReference type="SAM" id="MobiDB-lite"/>
    </source>
</evidence>
<dbReference type="InterPro" id="IPR011009">
    <property type="entry name" value="Kinase-like_dom_sf"/>
</dbReference>
<feature type="binding site" evidence="6">
    <location>
        <position position="60"/>
    </location>
    <ligand>
        <name>ATP</name>
        <dbReference type="ChEBI" id="CHEBI:30616"/>
    </ligand>
</feature>
<accession>A0A9P6PSG3</accession>
<dbReference type="GO" id="GO:0004674">
    <property type="term" value="F:protein serine/threonine kinase activity"/>
    <property type="evidence" value="ECO:0007669"/>
    <property type="project" value="UniProtKB-KW"/>
</dbReference>
<reference evidence="9" key="1">
    <citation type="journal article" date="2020" name="Fungal Divers.">
        <title>Resolving the Mortierellaceae phylogeny through synthesis of multi-gene phylogenetics and phylogenomics.</title>
        <authorList>
            <person name="Vandepol N."/>
            <person name="Liber J."/>
            <person name="Desiro A."/>
            <person name="Na H."/>
            <person name="Kennedy M."/>
            <person name="Barry K."/>
            <person name="Grigoriev I.V."/>
            <person name="Miller A.N."/>
            <person name="O'Donnell K."/>
            <person name="Stajich J.E."/>
            <person name="Bonito G."/>
        </authorList>
    </citation>
    <scope>NUCLEOTIDE SEQUENCE</scope>
    <source>
        <strain evidence="9">BC1065</strain>
    </source>
</reference>
<dbReference type="InterPro" id="IPR000719">
    <property type="entry name" value="Prot_kinase_dom"/>
</dbReference>
<feature type="region of interest" description="Disordered" evidence="7">
    <location>
        <begin position="328"/>
        <end position="364"/>
    </location>
</feature>
<dbReference type="AlphaFoldDB" id="A0A9P6PSG3"/>
<dbReference type="PROSITE" id="PS50011">
    <property type="entry name" value="PROTEIN_KINASE_DOM"/>
    <property type="match status" value="1"/>
</dbReference>
<proteinExistence type="predicted"/>
<feature type="compositionally biased region" description="Pro residues" evidence="7">
    <location>
        <begin position="404"/>
        <end position="415"/>
    </location>
</feature>
<evidence type="ECO:0000256" key="6">
    <source>
        <dbReference type="PROSITE-ProRule" id="PRU10141"/>
    </source>
</evidence>
<dbReference type="InterPro" id="IPR008271">
    <property type="entry name" value="Ser/Thr_kinase_AS"/>
</dbReference>
<keyword evidence="5 6" id="KW-0067">ATP-binding</keyword>
<sequence length="1110" mass="123977">MSTAQDHHLNQHLSSLIALQPEKVQSPPSSDELVLKKIIGRGSFGSVHVGNWRGSRVAVKRFHASSRDFDQNEWDAIRKEIQILETLRFSRVVQFYGCIEYKGYQSLIMEYVDGGTLASAILKRRLGSGDDGWSNRTRIAVEMAEGLAHIHEHGVIHRDLKSSNVLLAYGVGVKLCDFGMAIIKTRSASSSYESEKFRGTLRWMAPELLALRPRYSVASDIYALGMVMWEMAADCTKPFKEQESNEVVANCVKAGEREDVPDNTPADYARVIEECWKQNSKERPSARWVEETLHEKSDESDAGSILAEIDDGDFVSITESRNDFPIPWSLAGAQKTSNGDRHNPISSSPLDMSGNAPDHAAAPDYSMIGGWPTEPHSSSNINAVADGQSLHVVPRPTHTVSPPSQHPPPAPPPPRFLTPNVASPILKVAVPSADYGKSKTTTSTVSKEKGRLLPRPSPRAPQLMTPEVSASVGTGPTVRRLSTEISSEQMPAPTSGTINSLRLGSEWAGSLHRPSSSAHATANKMPWSAKKLFEGLSSTVPRYFARSDAGPQHASGAPQLIPPTLARRIRPDSSAVDATRSDFKAVVETKMELSLIFVVEQPGSTKVANISLYSLDNEFKQFYSWGSRAKKEVDMLSSPALITNLRHQIGADGPVIPGLDLTPDGVISDFLKALRTHLTSEIRHHPGVSLFLRPHQTRYCMTVPSGWREDKRAKFRKVALDAGIIAESDPPERLVLVSEAEAVAEYCFRTTSGWHLRPNEQFLVCNLQEEWFEVSLLEHSSSSSMGHHSVVESTEVSLHLGLEGLYTGFKQLLEFRYDWLWQRMQPQYQDEVVEIFRREIVPSYDGQGDVHLRLPEDILDALHRSNRAEIDRLLLEEGYLMIPERDLQDYVFDPIGNKMFDFVAENVPLQPHCMLYLVGQANQPYIVQKLRQMLGVHGIQVVLPPQPDMAIVRGAVYVGLQQHSSERHSHWWFGAASNASTGYKRMGLTPTKSDDGLWRFFPLIEKGASIQPIVQHRFSFVRQGLKETVDHKIGLYATAHGDRSPAHIREGHVEELVVVNIPSFFSKWSIRKKVEVTMIVLFDEDIEMLVVAEKFHQRVTLPYPKENYPR</sequence>
<feature type="region of interest" description="Disordered" evidence="7">
    <location>
        <begin position="393"/>
        <end position="415"/>
    </location>
</feature>
<evidence type="ECO:0000256" key="1">
    <source>
        <dbReference type="ARBA" id="ARBA00022527"/>
    </source>
</evidence>
<dbReference type="Pfam" id="PF07714">
    <property type="entry name" value="PK_Tyr_Ser-Thr"/>
    <property type="match status" value="1"/>
</dbReference>
<keyword evidence="3 6" id="KW-0547">Nucleotide-binding</keyword>
<dbReference type="InterPro" id="IPR001245">
    <property type="entry name" value="Ser-Thr/Tyr_kinase_cat_dom"/>
</dbReference>